<gene>
    <name evidence="2" type="ORF">BO71DRAFT_429326</name>
</gene>
<sequence>MASAPQLRKSSLHSPRAGARTVQGPGTLFSPISLLAQIPGLTSRRDWASPRWGPWGCLKTASWALLFSVLNGESQCLEGGAALPSMGCTLFRCIAPYVNSNKQNPPTPHSDVSFSSISIASMFQTDATSNRDFRARQKMDRVSLNST</sequence>
<reference evidence="2 3" key="1">
    <citation type="submission" date="2018-02" db="EMBL/GenBank/DDBJ databases">
        <title>The genomes of Aspergillus section Nigri reveals drivers in fungal speciation.</title>
        <authorList>
            <consortium name="DOE Joint Genome Institute"/>
            <person name="Vesth T.C."/>
            <person name="Nybo J."/>
            <person name="Theobald S."/>
            <person name="Brandl J."/>
            <person name="Frisvad J.C."/>
            <person name="Nielsen K.F."/>
            <person name="Lyhne E.K."/>
            <person name="Kogle M.E."/>
            <person name="Kuo A."/>
            <person name="Riley R."/>
            <person name="Clum A."/>
            <person name="Nolan M."/>
            <person name="Lipzen A."/>
            <person name="Salamov A."/>
            <person name="Henrissat B."/>
            <person name="Wiebenga A."/>
            <person name="De vries R.P."/>
            <person name="Grigoriev I.V."/>
            <person name="Mortensen U.H."/>
            <person name="Andersen M.R."/>
            <person name="Baker S.E."/>
        </authorList>
    </citation>
    <scope>NUCLEOTIDE SEQUENCE [LARGE SCALE GENOMIC DNA]</scope>
    <source>
        <strain evidence="2 3">CBS 707.79</strain>
    </source>
</reference>
<protein>
    <submittedName>
        <fullName evidence="2">Uncharacterized protein</fullName>
    </submittedName>
</protein>
<evidence type="ECO:0000256" key="1">
    <source>
        <dbReference type="SAM" id="MobiDB-lite"/>
    </source>
</evidence>
<feature type="region of interest" description="Disordered" evidence="1">
    <location>
        <begin position="1"/>
        <end position="24"/>
    </location>
</feature>
<keyword evidence="3" id="KW-1185">Reference proteome</keyword>
<evidence type="ECO:0000313" key="3">
    <source>
        <dbReference type="Proteomes" id="UP000247810"/>
    </source>
</evidence>
<dbReference type="VEuPathDB" id="FungiDB:BO71DRAFT_429326"/>
<dbReference type="EMBL" id="KZ825858">
    <property type="protein sequence ID" value="PYH95168.1"/>
    <property type="molecule type" value="Genomic_DNA"/>
</dbReference>
<dbReference type="Proteomes" id="UP000247810">
    <property type="component" value="Unassembled WGS sequence"/>
</dbReference>
<accession>A0A319E3H4</accession>
<organism evidence="2 3">
    <name type="scientific">Aspergillus ellipticus CBS 707.79</name>
    <dbReference type="NCBI Taxonomy" id="1448320"/>
    <lineage>
        <taxon>Eukaryota</taxon>
        <taxon>Fungi</taxon>
        <taxon>Dikarya</taxon>
        <taxon>Ascomycota</taxon>
        <taxon>Pezizomycotina</taxon>
        <taxon>Eurotiomycetes</taxon>
        <taxon>Eurotiomycetidae</taxon>
        <taxon>Eurotiales</taxon>
        <taxon>Aspergillaceae</taxon>
        <taxon>Aspergillus</taxon>
        <taxon>Aspergillus subgen. Circumdati</taxon>
    </lineage>
</organism>
<dbReference type="AlphaFoldDB" id="A0A319E3H4"/>
<proteinExistence type="predicted"/>
<evidence type="ECO:0000313" key="2">
    <source>
        <dbReference type="EMBL" id="PYH95168.1"/>
    </source>
</evidence>
<name>A0A319E3H4_9EURO</name>